<reference evidence="1 2" key="1">
    <citation type="submission" date="2023-04" db="EMBL/GenBank/DDBJ databases">
        <title>Klugiella caeni sp. nov. isolated from the sludge of biochemical tank.</title>
        <authorList>
            <person name="Geng K."/>
        </authorList>
    </citation>
    <scope>NUCLEOTIDE SEQUENCE [LARGE SCALE GENOMIC DNA]</scope>
    <source>
        <strain evidence="1 2">YN-L-19</strain>
    </source>
</reference>
<dbReference type="InterPro" id="IPR009351">
    <property type="entry name" value="AlkZ-like"/>
</dbReference>
<gene>
    <name evidence="1" type="ORF">QF206_11070</name>
</gene>
<dbReference type="Pfam" id="PF06224">
    <property type="entry name" value="AlkZ-like"/>
    <property type="match status" value="1"/>
</dbReference>
<protein>
    <submittedName>
        <fullName evidence="1">Crosslink repair DNA glycosylase YcaQ family protein</fullName>
    </submittedName>
</protein>
<keyword evidence="2" id="KW-1185">Reference proteome</keyword>
<dbReference type="PANTHER" id="PTHR30528">
    <property type="entry name" value="CYTOPLASMIC PROTEIN"/>
    <property type="match status" value="1"/>
</dbReference>
<organism evidence="1 2">
    <name type="scientific">Ruicaihuangia caeni</name>
    <dbReference type="NCBI Taxonomy" id="3042517"/>
    <lineage>
        <taxon>Bacteria</taxon>
        <taxon>Bacillati</taxon>
        <taxon>Actinomycetota</taxon>
        <taxon>Actinomycetes</taxon>
        <taxon>Micrococcales</taxon>
        <taxon>Microbacteriaceae</taxon>
        <taxon>Ruicaihuangia</taxon>
    </lineage>
</organism>
<sequence length="400" mass="45577">MTRLLATDSVSPALARRIAVAAQGFGSMPGGPVTARRLRSTIEKLGLLQLDSVNVFERSHYLPPLARLGSYDRALLDELALSPGKGHVEYVAHEAAVIPVSTWPLLRWRMERYRGEEEREWFEANRPLAHWLLDELAEKGPLRVSEIEHDANVSRGPWWGWSDVKIAMEHLFRRGEVTTAGRQRFERVYALPHQVLPREVLDLEVPAADAKRQLVERAARAYGIATASDLADYFRMRRDDTMTAIRELVDGGVLVPVAVDGWRDLAYLHAEARRPRKITAAALLSPFDPVVWFRRRAERLFDFHYRIEIYTPAHKRVHGYYTLPLLLDDRLVGRMDLKSDRKAKTLLVQSAWRESGARAEVERIVPLLDQAMRWQGLERVQFSGRGDLSAELEAAASALR</sequence>
<dbReference type="RefSeq" id="WP_281489298.1">
    <property type="nucleotide sequence ID" value="NZ_JASATX010000005.1"/>
</dbReference>
<name>A0AAW6TBX5_9MICO</name>
<proteinExistence type="predicted"/>
<comment type="caution">
    <text evidence="1">The sequence shown here is derived from an EMBL/GenBank/DDBJ whole genome shotgun (WGS) entry which is preliminary data.</text>
</comment>
<accession>A0AAW6TBX5</accession>
<dbReference type="AlphaFoldDB" id="A0AAW6TBX5"/>
<dbReference type="Proteomes" id="UP001321506">
    <property type="component" value="Unassembled WGS sequence"/>
</dbReference>
<dbReference type="EMBL" id="JASATX010000005">
    <property type="protein sequence ID" value="MDI2099505.1"/>
    <property type="molecule type" value="Genomic_DNA"/>
</dbReference>
<dbReference type="PANTHER" id="PTHR30528:SF0">
    <property type="entry name" value="CYTOPLASMIC PROTEIN"/>
    <property type="match status" value="1"/>
</dbReference>
<evidence type="ECO:0000313" key="1">
    <source>
        <dbReference type="EMBL" id="MDI2099505.1"/>
    </source>
</evidence>
<evidence type="ECO:0000313" key="2">
    <source>
        <dbReference type="Proteomes" id="UP001321506"/>
    </source>
</evidence>